<accession>D3BFY3</accession>
<reference evidence="1 2" key="1">
    <citation type="journal article" date="2011" name="Genome Res.">
        <title>Phylogeny-wide analysis of social amoeba genomes highlights ancient origins for complex intercellular communication.</title>
        <authorList>
            <person name="Heidel A.J."/>
            <person name="Lawal H.M."/>
            <person name="Felder M."/>
            <person name="Schilde C."/>
            <person name="Helps N.R."/>
            <person name="Tunggal B."/>
            <person name="Rivero F."/>
            <person name="John U."/>
            <person name="Schleicher M."/>
            <person name="Eichinger L."/>
            <person name="Platzer M."/>
            <person name="Noegel A.A."/>
            <person name="Schaap P."/>
            <person name="Gloeckner G."/>
        </authorList>
    </citation>
    <scope>NUCLEOTIDE SEQUENCE [LARGE SCALE GENOMIC DNA]</scope>
    <source>
        <strain evidence="2">ATCC 26659 / Pp 5 / PN500</strain>
    </source>
</reference>
<comment type="caution">
    <text evidence="1">The sequence shown here is derived from an EMBL/GenBank/DDBJ whole genome shotgun (WGS) entry which is preliminary data.</text>
</comment>
<dbReference type="AlphaFoldDB" id="D3BFY3"/>
<organism evidence="1 2">
    <name type="scientific">Heterostelium pallidum (strain ATCC 26659 / Pp 5 / PN500)</name>
    <name type="common">Cellular slime mold</name>
    <name type="synonym">Polysphondylium pallidum</name>
    <dbReference type="NCBI Taxonomy" id="670386"/>
    <lineage>
        <taxon>Eukaryota</taxon>
        <taxon>Amoebozoa</taxon>
        <taxon>Evosea</taxon>
        <taxon>Eumycetozoa</taxon>
        <taxon>Dictyostelia</taxon>
        <taxon>Acytosteliales</taxon>
        <taxon>Acytosteliaceae</taxon>
        <taxon>Heterostelium</taxon>
    </lineage>
</organism>
<evidence type="ECO:0000313" key="2">
    <source>
        <dbReference type="Proteomes" id="UP000001396"/>
    </source>
</evidence>
<dbReference type="InParanoid" id="D3BFY3"/>
<dbReference type="GeneID" id="31362915"/>
<dbReference type="STRING" id="670386.D3BFY3"/>
<gene>
    <name evidence="1" type="ORF">PPL_07434</name>
</gene>
<name>D3BFY3_HETP5</name>
<dbReference type="Proteomes" id="UP000001396">
    <property type="component" value="Unassembled WGS sequence"/>
</dbReference>
<evidence type="ECO:0000313" key="1">
    <source>
        <dbReference type="EMBL" id="EFA79743.1"/>
    </source>
</evidence>
<sequence length="236" mass="27491">MNECLIRYRELEVDWFSKLKSHRILKLLDIGLQVDNMYFYGEVMFVARGLKPLLLYTYLSTVDTDLWRDYTEKVIRPSGILELPSTSSVSGMLFRLFKIDSLNSSHSDFTDCYALILDTEEKEQQQDKLVGEYIKQLVSLDLSNSKKELEFTEELLAKLLDYPAAMSEDSTPYIEVGYFNSQEKALMCYVVPQDKFQALKPTIQRHYNRYTKVNETIFNGERLTLSLVKLCDSAYN</sequence>
<dbReference type="EMBL" id="ADBJ01000032">
    <property type="protein sequence ID" value="EFA79743.1"/>
    <property type="molecule type" value="Genomic_DNA"/>
</dbReference>
<keyword evidence="2" id="KW-1185">Reference proteome</keyword>
<dbReference type="RefSeq" id="XP_020431864.1">
    <property type="nucleotide sequence ID" value="XM_020578269.1"/>
</dbReference>
<proteinExistence type="predicted"/>
<protein>
    <submittedName>
        <fullName evidence="1">Uncharacterized protein</fullName>
    </submittedName>
</protein>